<evidence type="ECO:0000313" key="1">
    <source>
        <dbReference type="EMBL" id="QHU00441.1"/>
    </source>
</evidence>
<dbReference type="AlphaFoldDB" id="A0A6C0J6P2"/>
<dbReference type="EMBL" id="MN740327">
    <property type="protein sequence ID" value="QHU00441.1"/>
    <property type="molecule type" value="Genomic_DNA"/>
</dbReference>
<reference evidence="1" key="1">
    <citation type="journal article" date="2020" name="Nature">
        <title>Giant virus diversity and host interactions through global metagenomics.</title>
        <authorList>
            <person name="Schulz F."/>
            <person name="Roux S."/>
            <person name="Paez-Espino D."/>
            <person name="Jungbluth S."/>
            <person name="Walsh D.A."/>
            <person name="Denef V.J."/>
            <person name="McMahon K.D."/>
            <person name="Konstantinidis K.T."/>
            <person name="Eloe-Fadrosh E.A."/>
            <person name="Kyrpides N.C."/>
            <person name="Woyke T."/>
        </authorList>
    </citation>
    <scope>NUCLEOTIDE SEQUENCE</scope>
    <source>
        <strain evidence="1">GVMAG-M-3300025860-20</strain>
    </source>
</reference>
<name>A0A6C0J6P2_9ZZZZ</name>
<accession>A0A6C0J6P2</accession>
<sequence length="163" mass="18611">MDSYGEKYLQKAANPAFKLKNMQSLIEITRNIAENPLLESYAKVREKLGTGFELNIIANKSNIVRIDGIELGYDICTDIEYFYKTILSRLTDFKSGKNKVVTYTNNSVMIYNKHIRTALGYTEKLNIYDILMGYMNLGSNNNLNYEKGCLNFSHGGDGRSFMK</sequence>
<protein>
    <submittedName>
        <fullName evidence="1">Uncharacterized protein</fullName>
    </submittedName>
</protein>
<proteinExistence type="predicted"/>
<organism evidence="1">
    <name type="scientific">viral metagenome</name>
    <dbReference type="NCBI Taxonomy" id="1070528"/>
    <lineage>
        <taxon>unclassified sequences</taxon>
        <taxon>metagenomes</taxon>
        <taxon>organismal metagenomes</taxon>
    </lineage>
</organism>